<dbReference type="Proteomes" id="UP000036947">
    <property type="component" value="Unassembled WGS sequence"/>
</dbReference>
<dbReference type="EMBL" id="LFRF01000008">
    <property type="protein sequence ID" value="KND91584.1"/>
    <property type="molecule type" value="Genomic_DNA"/>
</dbReference>
<dbReference type="AlphaFoldDB" id="A0A0L0NC73"/>
<reference evidence="1 2" key="1">
    <citation type="journal article" date="2015" name="BMC Genomics">
        <title>The genome of the truffle-parasite Tolypocladium ophioglossoides and the evolution of antifungal peptaibiotics.</title>
        <authorList>
            <person name="Quandt C.A."/>
            <person name="Bushley K.E."/>
            <person name="Spatafora J.W."/>
        </authorList>
    </citation>
    <scope>NUCLEOTIDE SEQUENCE [LARGE SCALE GENOMIC DNA]</scope>
    <source>
        <strain evidence="1 2">CBS 100239</strain>
    </source>
</reference>
<proteinExistence type="predicted"/>
<dbReference type="InterPro" id="IPR012338">
    <property type="entry name" value="Beta-lactam/transpept-like"/>
</dbReference>
<comment type="caution">
    <text evidence="1">The sequence shown here is derived from an EMBL/GenBank/DDBJ whole genome shotgun (WGS) entry which is preliminary data.</text>
</comment>
<dbReference type="Gene3D" id="3.40.710.10">
    <property type="entry name" value="DD-peptidase/beta-lactamase superfamily"/>
    <property type="match status" value="1"/>
</dbReference>
<evidence type="ECO:0008006" key="3">
    <source>
        <dbReference type="Google" id="ProtNLM"/>
    </source>
</evidence>
<sequence length="311" mass="33270">MLLGTTCIGSPRRRQGARLLSGEKRLQRLDDVLYLASTTKLTTVAALQCVEGALLTGNLSSVAPELAAKQVITDFSDQGASSSALCGKEAWSRRRSSYPLGFQPDGPFGGAGDGPSRERIQQRIFDPLGIADAQFDAITREDLHAHLIGLIKHDSSGLGRTVLGSGDDINKRKRGDAETLAATACSCWAPTSSRFCARYWPATRRLSPQATVRHPAALASLMGVCFRVGIDLETKMGHGLGGLLTLQDVDGRYGERTLTWGGGITLTWFIDRNNGLCGAGAVMYISRGRMRRDGIIALLVVLALCLAPPSD</sequence>
<evidence type="ECO:0000313" key="1">
    <source>
        <dbReference type="EMBL" id="KND91584.1"/>
    </source>
</evidence>
<gene>
    <name evidence="1" type="ORF">TOPH_03822</name>
</gene>
<keyword evidence="2" id="KW-1185">Reference proteome</keyword>
<dbReference type="SUPFAM" id="SSF56601">
    <property type="entry name" value="beta-lactamase/transpeptidase-like"/>
    <property type="match status" value="1"/>
</dbReference>
<organism evidence="1 2">
    <name type="scientific">Tolypocladium ophioglossoides (strain CBS 100239)</name>
    <name type="common">Snaketongue truffleclub</name>
    <name type="synonym">Elaphocordyceps ophioglossoides</name>
    <dbReference type="NCBI Taxonomy" id="1163406"/>
    <lineage>
        <taxon>Eukaryota</taxon>
        <taxon>Fungi</taxon>
        <taxon>Dikarya</taxon>
        <taxon>Ascomycota</taxon>
        <taxon>Pezizomycotina</taxon>
        <taxon>Sordariomycetes</taxon>
        <taxon>Hypocreomycetidae</taxon>
        <taxon>Hypocreales</taxon>
        <taxon>Ophiocordycipitaceae</taxon>
        <taxon>Tolypocladium</taxon>
    </lineage>
</organism>
<protein>
    <recommendedName>
        <fullName evidence="3">Beta-lactamase-related domain-containing protein</fullName>
    </recommendedName>
</protein>
<dbReference type="STRING" id="1163406.A0A0L0NC73"/>
<name>A0A0L0NC73_TOLOC</name>
<accession>A0A0L0NC73</accession>
<dbReference type="OrthoDB" id="428260at2759"/>
<evidence type="ECO:0000313" key="2">
    <source>
        <dbReference type="Proteomes" id="UP000036947"/>
    </source>
</evidence>